<keyword evidence="1" id="KW-1133">Transmembrane helix</keyword>
<dbReference type="InterPro" id="IPR023902">
    <property type="entry name" value="Sporulation_SdpA"/>
</dbReference>
<dbReference type="RefSeq" id="WP_074597719.1">
    <property type="nucleotide sequence ID" value="NZ_FNHF01000001.1"/>
</dbReference>
<dbReference type="OrthoDB" id="799068at2"/>
<organism evidence="2 3">
    <name type="scientific">Sediminibacillus halophilus</name>
    <dbReference type="NCBI Taxonomy" id="482461"/>
    <lineage>
        <taxon>Bacteria</taxon>
        <taxon>Bacillati</taxon>
        <taxon>Bacillota</taxon>
        <taxon>Bacilli</taxon>
        <taxon>Bacillales</taxon>
        <taxon>Bacillaceae</taxon>
        <taxon>Sediminibacillus</taxon>
    </lineage>
</organism>
<keyword evidence="3" id="KW-1185">Reference proteome</keyword>
<dbReference type="NCBIfam" id="TIGR04034">
    <property type="entry name" value="export_SdpA"/>
    <property type="match status" value="1"/>
</dbReference>
<accession>A0A1G9NGX7</accession>
<sequence length="186" mass="21339">MSKKNRIESESYSTIGMVSFLIILIWITIFFYSIHRMLPNSPLKLPFSEQIKIEQWLPQTWAFYSRDPRSDLFLAYDENGELAANWPNSSIKNAFGINRHGRSQGIEIGLLRSNISDEDFVECDPGNKNCSDNLISHSVKNPLEYPTICGQIDIVLQEPVPWAWSRKQTIDMPSKIVRLDVSCSID</sequence>
<protein>
    <submittedName>
        <fullName evidence="2">Antimicrobial peptide system protein, SdpA family</fullName>
    </submittedName>
</protein>
<dbReference type="Proteomes" id="UP000182347">
    <property type="component" value="Unassembled WGS sequence"/>
</dbReference>
<feature type="transmembrane region" description="Helical" evidence="1">
    <location>
        <begin position="12"/>
        <end position="34"/>
    </location>
</feature>
<gene>
    <name evidence="2" type="ORF">SAMN05216244_0993</name>
</gene>
<dbReference type="STRING" id="482461.SAMN05216244_0993"/>
<reference evidence="3" key="1">
    <citation type="submission" date="2016-10" db="EMBL/GenBank/DDBJ databases">
        <authorList>
            <person name="Varghese N."/>
            <person name="Submissions S."/>
        </authorList>
    </citation>
    <scope>NUCLEOTIDE SEQUENCE [LARGE SCALE GENOMIC DNA]</scope>
    <source>
        <strain evidence="3">CGMCC 1.6199</strain>
    </source>
</reference>
<keyword evidence="1" id="KW-0812">Transmembrane</keyword>
<dbReference type="Pfam" id="PF17418">
    <property type="entry name" value="SdpA"/>
    <property type="match status" value="1"/>
</dbReference>
<dbReference type="EMBL" id="FNHF01000001">
    <property type="protein sequence ID" value="SDL85641.1"/>
    <property type="molecule type" value="Genomic_DNA"/>
</dbReference>
<evidence type="ECO:0000313" key="3">
    <source>
        <dbReference type="Proteomes" id="UP000182347"/>
    </source>
</evidence>
<evidence type="ECO:0000313" key="2">
    <source>
        <dbReference type="EMBL" id="SDL85641.1"/>
    </source>
</evidence>
<name>A0A1G9NGX7_9BACI</name>
<proteinExistence type="predicted"/>
<dbReference type="AlphaFoldDB" id="A0A1G9NGX7"/>
<evidence type="ECO:0000256" key="1">
    <source>
        <dbReference type="SAM" id="Phobius"/>
    </source>
</evidence>
<keyword evidence="1" id="KW-0472">Membrane</keyword>